<feature type="non-terminal residue" evidence="2">
    <location>
        <position position="1"/>
    </location>
</feature>
<dbReference type="AlphaFoldDB" id="A0A1Y3BKB2"/>
<accession>A0A1Y3BKB2</accession>
<protein>
    <submittedName>
        <fullName evidence="2">Uncharacterized protein</fullName>
    </submittedName>
</protein>
<comment type="caution">
    <text evidence="2">The sequence shown here is derived from an EMBL/GenBank/DDBJ whole genome shotgun (WGS) entry which is preliminary data.</text>
</comment>
<sequence>NAVFSKLIRIEYGVYGIDRCLTADNSRETQPQTLGDAIDVPFIRALFLSVQFGTDVIAPPGPQTETPREPLQAGPRDVQE</sequence>
<proteinExistence type="predicted"/>
<organism evidence="2 3">
    <name type="scientific">Euroglyphus maynei</name>
    <name type="common">Mayne's house dust mite</name>
    <dbReference type="NCBI Taxonomy" id="6958"/>
    <lineage>
        <taxon>Eukaryota</taxon>
        <taxon>Metazoa</taxon>
        <taxon>Ecdysozoa</taxon>
        <taxon>Arthropoda</taxon>
        <taxon>Chelicerata</taxon>
        <taxon>Arachnida</taxon>
        <taxon>Acari</taxon>
        <taxon>Acariformes</taxon>
        <taxon>Sarcoptiformes</taxon>
        <taxon>Astigmata</taxon>
        <taxon>Psoroptidia</taxon>
        <taxon>Analgoidea</taxon>
        <taxon>Pyroglyphidae</taxon>
        <taxon>Pyroglyphinae</taxon>
        <taxon>Euroglyphus</taxon>
    </lineage>
</organism>
<gene>
    <name evidence="2" type="ORF">BLA29_015032</name>
</gene>
<evidence type="ECO:0000256" key="1">
    <source>
        <dbReference type="SAM" id="MobiDB-lite"/>
    </source>
</evidence>
<reference evidence="2 3" key="1">
    <citation type="submission" date="2017-03" db="EMBL/GenBank/DDBJ databases">
        <title>Genome Survey of Euroglyphus maynei.</title>
        <authorList>
            <person name="Arlian L.G."/>
            <person name="Morgan M.S."/>
            <person name="Rider S.D."/>
        </authorList>
    </citation>
    <scope>NUCLEOTIDE SEQUENCE [LARGE SCALE GENOMIC DNA]</scope>
    <source>
        <strain evidence="2">Arlian Lab</strain>
        <tissue evidence="2">Whole body</tissue>
    </source>
</reference>
<keyword evidence="3" id="KW-1185">Reference proteome</keyword>
<evidence type="ECO:0000313" key="2">
    <source>
        <dbReference type="EMBL" id="OTF81390.1"/>
    </source>
</evidence>
<dbReference type="EMBL" id="MUJZ01013950">
    <property type="protein sequence ID" value="OTF81390.1"/>
    <property type="molecule type" value="Genomic_DNA"/>
</dbReference>
<name>A0A1Y3BKB2_EURMA</name>
<feature type="region of interest" description="Disordered" evidence="1">
    <location>
        <begin position="57"/>
        <end position="80"/>
    </location>
</feature>
<evidence type="ECO:0000313" key="3">
    <source>
        <dbReference type="Proteomes" id="UP000194236"/>
    </source>
</evidence>
<dbReference type="Proteomes" id="UP000194236">
    <property type="component" value="Unassembled WGS sequence"/>
</dbReference>